<dbReference type="STRING" id="1291379.TPE_2505"/>
<evidence type="ECO:0000256" key="1">
    <source>
        <dbReference type="SAM" id="MobiDB-lite"/>
    </source>
</evidence>
<dbReference type="GeneID" id="301090935"/>
<dbReference type="EMBL" id="CP004120">
    <property type="protein sequence ID" value="AGT44977.1"/>
    <property type="molecule type" value="Genomic_DNA"/>
</dbReference>
<sequence>MNLNYNLKKIAFFCFLICLAVSSVISCASIPTEETVSPNLTPTEINQKAQEELDNGRVRAALAYYQILIGRYGQDMSIRTGAEYEIAHIYIKQKKWLEADDMLKTIISRYETSGGASLSPKYYVLAKNDYARTQEYINKKKLRKKAPDTGSTEKIKDAVSDTAPQVPQHNDEKAVQEQPKEADSVRTDAETSNN</sequence>
<dbReference type="Proteomes" id="UP000015620">
    <property type="component" value="Chromosome"/>
</dbReference>
<feature type="chain" id="PRO_5004535539" evidence="2">
    <location>
        <begin position="29"/>
        <end position="194"/>
    </location>
</feature>
<evidence type="ECO:0000313" key="4">
    <source>
        <dbReference type="Proteomes" id="UP000015620"/>
    </source>
</evidence>
<proteinExistence type="predicted"/>
<dbReference type="Gene3D" id="1.25.40.10">
    <property type="entry name" value="Tetratricopeptide repeat domain"/>
    <property type="match status" value="1"/>
</dbReference>
<evidence type="ECO:0000256" key="2">
    <source>
        <dbReference type="SAM" id="SignalP"/>
    </source>
</evidence>
<keyword evidence="4" id="KW-1185">Reference proteome</keyword>
<reference evidence="3 4" key="1">
    <citation type="journal article" date="2013" name="PLoS ONE">
        <title>Genome-Wide Relatedness of Treponema pedis, from Gingiva and Necrotic Skin Lesions of Pigs, with the Human Oral Pathogen Treponema denticola.</title>
        <authorList>
            <person name="Svartstrom O."/>
            <person name="Mushtaq M."/>
            <person name="Pringle M."/>
            <person name="Segerman B."/>
        </authorList>
    </citation>
    <scope>NUCLEOTIDE SEQUENCE [LARGE SCALE GENOMIC DNA]</scope>
    <source>
        <strain evidence="3">T A4</strain>
    </source>
</reference>
<feature type="region of interest" description="Disordered" evidence="1">
    <location>
        <begin position="141"/>
        <end position="194"/>
    </location>
</feature>
<dbReference type="InterPro" id="IPR011990">
    <property type="entry name" value="TPR-like_helical_dom_sf"/>
</dbReference>
<dbReference type="RefSeq" id="WP_020966273.1">
    <property type="nucleotide sequence ID" value="NC_022097.1"/>
</dbReference>
<keyword evidence="2" id="KW-0732">Signal</keyword>
<dbReference type="HOGENOM" id="CLU_120991_0_0_12"/>
<name>S5ZQP3_9SPIR</name>
<accession>S5ZQP3</accession>
<evidence type="ECO:0000313" key="3">
    <source>
        <dbReference type="EMBL" id="AGT44977.1"/>
    </source>
</evidence>
<feature type="compositionally biased region" description="Basic and acidic residues" evidence="1">
    <location>
        <begin position="169"/>
        <end position="194"/>
    </location>
</feature>
<keyword evidence="3" id="KW-0449">Lipoprotein</keyword>
<dbReference type="KEGG" id="tped:TPE_2505"/>
<organism evidence="3 4">
    <name type="scientific">Treponema pedis str. T A4</name>
    <dbReference type="NCBI Taxonomy" id="1291379"/>
    <lineage>
        <taxon>Bacteria</taxon>
        <taxon>Pseudomonadati</taxon>
        <taxon>Spirochaetota</taxon>
        <taxon>Spirochaetia</taxon>
        <taxon>Spirochaetales</taxon>
        <taxon>Treponemataceae</taxon>
        <taxon>Treponema</taxon>
    </lineage>
</organism>
<protein>
    <submittedName>
        <fullName evidence="3">Lipoprotein</fullName>
    </submittedName>
</protein>
<dbReference type="AlphaFoldDB" id="S5ZQP3"/>
<dbReference type="PATRIC" id="fig|1291379.3.peg.2475"/>
<feature type="signal peptide" evidence="2">
    <location>
        <begin position="1"/>
        <end position="28"/>
    </location>
</feature>
<feature type="compositionally biased region" description="Basic and acidic residues" evidence="1">
    <location>
        <begin position="145"/>
        <end position="159"/>
    </location>
</feature>
<gene>
    <name evidence="3" type="ORF">TPE_2505</name>
</gene>